<dbReference type="InterPro" id="IPR013766">
    <property type="entry name" value="Thioredoxin_domain"/>
</dbReference>
<dbReference type="GO" id="GO:0016491">
    <property type="term" value="F:oxidoreductase activity"/>
    <property type="evidence" value="ECO:0007669"/>
    <property type="project" value="InterPro"/>
</dbReference>
<comment type="caution">
    <text evidence="3">The sequence shown here is derived from an EMBL/GenBank/DDBJ whole genome shotgun (WGS) entry which is preliminary data.</text>
</comment>
<dbReference type="STRING" id="1458275.AZ34_02030"/>
<protein>
    <submittedName>
        <fullName evidence="3">Alkyl hydroperoxide reductase</fullName>
    </submittedName>
</protein>
<dbReference type="PANTHER" id="PTHR43640">
    <property type="entry name" value="OS07G0260300 PROTEIN"/>
    <property type="match status" value="1"/>
</dbReference>
<evidence type="ECO:0000313" key="3">
    <source>
        <dbReference type="EMBL" id="EYC49975.1"/>
    </source>
</evidence>
<dbReference type="AlphaFoldDB" id="A0A016XDK5"/>
<dbReference type="PANTHER" id="PTHR43640:SF1">
    <property type="entry name" value="THIOREDOXIN-DEPENDENT PEROXIREDOXIN"/>
    <property type="match status" value="1"/>
</dbReference>
<dbReference type="InterPro" id="IPR047262">
    <property type="entry name" value="PRX-like1"/>
</dbReference>
<organism evidence="3 4">
    <name type="scientific">Hylemonella gracilis str. Niagara R</name>
    <dbReference type="NCBI Taxonomy" id="1458275"/>
    <lineage>
        <taxon>Bacteria</taxon>
        <taxon>Pseudomonadati</taxon>
        <taxon>Pseudomonadota</taxon>
        <taxon>Betaproteobacteria</taxon>
        <taxon>Burkholderiales</taxon>
        <taxon>Comamonadaceae</taxon>
        <taxon>Hylemonella</taxon>
    </lineage>
</organism>
<gene>
    <name evidence="3" type="ORF">AZ34_02030</name>
</gene>
<dbReference type="eggNOG" id="COG1225">
    <property type="taxonomic scope" value="Bacteria"/>
</dbReference>
<accession>A0A016XDK5</accession>
<dbReference type="GO" id="GO:0016209">
    <property type="term" value="F:antioxidant activity"/>
    <property type="evidence" value="ECO:0007669"/>
    <property type="project" value="InterPro"/>
</dbReference>
<dbReference type="Pfam" id="PF00578">
    <property type="entry name" value="AhpC-TSA"/>
    <property type="match status" value="1"/>
</dbReference>
<dbReference type="OrthoDB" id="9781543at2"/>
<feature type="domain" description="Thioredoxin" evidence="2">
    <location>
        <begin position="34"/>
        <end position="189"/>
    </location>
</feature>
<evidence type="ECO:0000313" key="4">
    <source>
        <dbReference type="Proteomes" id="UP000023268"/>
    </source>
</evidence>
<dbReference type="PROSITE" id="PS51352">
    <property type="entry name" value="THIOREDOXIN_2"/>
    <property type="match status" value="1"/>
</dbReference>
<dbReference type="EMBL" id="JEMG01000001">
    <property type="protein sequence ID" value="EYC49975.1"/>
    <property type="molecule type" value="Genomic_DNA"/>
</dbReference>
<dbReference type="SUPFAM" id="SSF52833">
    <property type="entry name" value="Thioredoxin-like"/>
    <property type="match status" value="1"/>
</dbReference>
<evidence type="ECO:0000256" key="1">
    <source>
        <dbReference type="SAM" id="SignalP"/>
    </source>
</evidence>
<dbReference type="RefSeq" id="WP_081767035.1">
    <property type="nucleotide sequence ID" value="NZ_JEMG01000001.1"/>
</dbReference>
<dbReference type="Proteomes" id="UP000023268">
    <property type="component" value="Unassembled WGS sequence"/>
</dbReference>
<sequence>MLTQLSFPLALFSLCAAALSLGTAPLPARAAAGPSVGQTAPDFSLQDVTGKTVRLSNFRGRYVVLEWNNPSCPFVQKHYSSGNMQQLQKEAAAKNVAWLTINSTEASHVDYQPPAQLGRWMREQGGAPAATLMDAEGVAGRAYAARVTPHMYIVDPQGRLIYAGGIDDKPSARASDINGATNYIRVGLSQALAGQPLNQATTRAYGCTIKYK</sequence>
<dbReference type="Gene3D" id="3.40.30.10">
    <property type="entry name" value="Glutaredoxin"/>
    <property type="match status" value="1"/>
</dbReference>
<feature type="chain" id="PRO_5001492348" evidence="1">
    <location>
        <begin position="31"/>
        <end position="212"/>
    </location>
</feature>
<reference evidence="3 4" key="1">
    <citation type="submission" date="2014-02" db="EMBL/GenBank/DDBJ databases">
        <title>Draft Genome of Hylemonella gracilis isolated from the Niagara River.</title>
        <authorList>
            <person name="Pawlowski D.R."/>
            <person name="Koudelka G.B."/>
        </authorList>
    </citation>
    <scope>NUCLEOTIDE SEQUENCE [LARGE SCALE GENOMIC DNA]</scope>
    <source>
        <strain evidence="3 4">Niagara R</strain>
    </source>
</reference>
<keyword evidence="1" id="KW-0732">Signal</keyword>
<evidence type="ECO:0000259" key="2">
    <source>
        <dbReference type="PROSITE" id="PS51352"/>
    </source>
</evidence>
<proteinExistence type="predicted"/>
<name>A0A016XDK5_9BURK</name>
<dbReference type="InterPro" id="IPR036249">
    <property type="entry name" value="Thioredoxin-like_sf"/>
</dbReference>
<dbReference type="InterPro" id="IPR000866">
    <property type="entry name" value="AhpC/TSA"/>
</dbReference>
<feature type="signal peptide" evidence="1">
    <location>
        <begin position="1"/>
        <end position="30"/>
    </location>
</feature>